<comment type="similarity">
    <text evidence="1">Belongs to the carnosine N-methyltransferase family.</text>
</comment>
<evidence type="ECO:0000256" key="3">
    <source>
        <dbReference type="ARBA" id="ARBA00022603"/>
    </source>
</evidence>
<keyword evidence="3" id="KW-0489">Methyltransferase</keyword>
<dbReference type="PANTHER" id="PTHR12303:SF6">
    <property type="entry name" value="CARNOSINE N-METHYLTRANSFERASE"/>
    <property type="match status" value="1"/>
</dbReference>
<keyword evidence="7" id="KW-1185">Reference proteome</keyword>
<protein>
    <recommendedName>
        <fullName evidence="2">carnosine N-methyltransferase</fullName>
        <ecNumber evidence="2">2.1.1.22</ecNumber>
    </recommendedName>
</protein>
<reference evidence="6 7" key="1">
    <citation type="submission" date="2023-08" db="EMBL/GenBank/DDBJ databases">
        <title>Black Yeasts Isolated from many extreme environments.</title>
        <authorList>
            <person name="Coleine C."/>
            <person name="Stajich J.E."/>
            <person name="Selbmann L."/>
        </authorList>
    </citation>
    <scope>NUCLEOTIDE SEQUENCE [LARGE SCALE GENOMIC DNA]</scope>
    <source>
        <strain evidence="6 7">CCFEE 5885</strain>
    </source>
</reference>
<dbReference type="SMART" id="SM01296">
    <property type="entry name" value="N2227"/>
    <property type="match status" value="1"/>
</dbReference>
<dbReference type="InterPro" id="IPR012901">
    <property type="entry name" value="CARME"/>
</dbReference>
<dbReference type="SUPFAM" id="SSF53335">
    <property type="entry name" value="S-adenosyl-L-methionine-dependent methyltransferases"/>
    <property type="match status" value="1"/>
</dbReference>
<keyword evidence="5" id="KW-0949">S-adenosyl-L-methionine</keyword>
<name>A0ABR0JVG7_9EURO</name>
<comment type="caution">
    <text evidence="6">The sequence shown here is derived from an EMBL/GenBank/DDBJ whole genome shotgun (WGS) entry which is preliminary data.</text>
</comment>
<evidence type="ECO:0000256" key="4">
    <source>
        <dbReference type="ARBA" id="ARBA00022679"/>
    </source>
</evidence>
<keyword evidence="4" id="KW-0808">Transferase</keyword>
<dbReference type="PANTHER" id="PTHR12303">
    <property type="entry name" value="CARNOSINE N-METHYLTRANSFERASE"/>
    <property type="match status" value="1"/>
</dbReference>
<sequence>MDNTAQMYGEISLKHVNRNELQRALHAFRRYRISNQQKFVAPRLSHFVSLPLHQQEALCQPSISHVDNIKRVATAIDENHKLAFAIAEHGSALLSFPVTDESDKCGPDDEDGDAIVRSTLRQLYRDFSEEGSLERDICHQTIMQDLAYAFAGEPFEERRRVLVPGAGLLRLPLNLRLAGYEVEANEVSHHQLLASLYILNRAETDPQHTLYPWALTFSNHVSRGDQFSTVSVPDVRPKSLIANSAGADTLLKVNMNDFVVEYSKPCYKGSFDAVTTLFFIDTAPNLLDYIATVSHCLEAGGVWINVGPLLWNCYENGPAGRHEGDVDDDISCKMRHRLALGDSKDFGPQKLEFSNDEVLNLLQHFGFVVEVQHRCVGQAGFIANPRSMLHNMYQLSHWVARKRLWDTE</sequence>
<proteinExistence type="inferred from homology"/>
<dbReference type="EMBL" id="JAVRRG010000270">
    <property type="protein sequence ID" value="KAK5074611.1"/>
    <property type="molecule type" value="Genomic_DNA"/>
</dbReference>
<organism evidence="6 7">
    <name type="scientific">Lithohypha guttulata</name>
    <dbReference type="NCBI Taxonomy" id="1690604"/>
    <lineage>
        <taxon>Eukaryota</taxon>
        <taxon>Fungi</taxon>
        <taxon>Dikarya</taxon>
        <taxon>Ascomycota</taxon>
        <taxon>Pezizomycotina</taxon>
        <taxon>Eurotiomycetes</taxon>
        <taxon>Chaetothyriomycetidae</taxon>
        <taxon>Chaetothyriales</taxon>
        <taxon>Trichomeriaceae</taxon>
        <taxon>Lithohypha</taxon>
    </lineage>
</organism>
<evidence type="ECO:0000313" key="6">
    <source>
        <dbReference type="EMBL" id="KAK5074611.1"/>
    </source>
</evidence>
<accession>A0ABR0JVG7</accession>
<evidence type="ECO:0000256" key="5">
    <source>
        <dbReference type="ARBA" id="ARBA00022691"/>
    </source>
</evidence>
<dbReference type="Pfam" id="PF07942">
    <property type="entry name" value="CARME"/>
    <property type="match status" value="1"/>
</dbReference>
<evidence type="ECO:0000256" key="1">
    <source>
        <dbReference type="ARBA" id="ARBA00010086"/>
    </source>
</evidence>
<gene>
    <name evidence="6" type="ORF">LTR24_010066</name>
</gene>
<dbReference type="EC" id="2.1.1.22" evidence="2"/>
<dbReference type="InterPro" id="IPR029063">
    <property type="entry name" value="SAM-dependent_MTases_sf"/>
</dbReference>
<evidence type="ECO:0000313" key="7">
    <source>
        <dbReference type="Proteomes" id="UP001345013"/>
    </source>
</evidence>
<evidence type="ECO:0000256" key="2">
    <source>
        <dbReference type="ARBA" id="ARBA00012003"/>
    </source>
</evidence>
<dbReference type="Proteomes" id="UP001345013">
    <property type="component" value="Unassembled WGS sequence"/>
</dbReference>